<evidence type="ECO:0000313" key="4">
    <source>
        <dbReference type="Proteomes" id="UP000243205"/>
    </source>
</evidence>
<keyword evidence="3" id="KW-0808">Transferase</keyword>
<dbReference type="InterPro" id="IPR001296">
    <property type="entry name" value="Glyco_trans_1"/>
</dbReference>
<dbReference type="OrthoDB" id="9767517at2"/>
<dbReference type="Proteomes" id="UP000243205">
    <property type="component" value="Unassembled WGS sequence"/>
</dbReference>
<feature type="domain" description="Glycosyltransferase subfamily 4-like N-terminal" evidence="2">
    <location>
        <begin position="13"/>
        <end position="172"/>
    </location>
</feature>
<dbReference type="PANTHER" id="PTHR12526">
    <property type="entry name" value="GLYCOSYLTRANSFERASE"/>
    <property type="match status" value="1"/>
</dbReference>
<dbReference type="CDD" id="cd03801">
    <property type="entry name" value="GT4_PimA-like"/>
    <property type="match status" value="1"/>
</dbReference>
<dbReference type="AlphaFoldDB" id="A0A1G7BSQ8"/>
<feature type="domain" description="Glycosyl transferase family 1" evidence="1">
    <location>
        <begin position="185"/>
        <end position="337"/>
    </location>
</feature>
<protein>
    <submittedName>
        <fullName evidence="3">UDP-glucose:(Heptosyl)LPS alpha-1,3-glucosyltransferase</fullName>
    </submittedName>
</protein>
<dbReference type="EMBL" id="FNAQ01000007">
    <property type="protein sequence ID" value="SDE30033.1"/>
    <property type="molecule type" value="Genomic_DNA"/>
</dbReference>
<dbReference type="InterPro" id="IPR028098">
    <property type="entry name" value="Glyco_trans_4-like_N"/>
</dbReference>
<evidence type="ECO:0000313" key="3">
    <source>
        <dbReference type="EMBL" id="SDE30033.1"/>
    </source>
</evidence>
<reference evidence="4" key="1">
    <citation type="submission" date="2016-10" db="EMBL/GenBank/DDBJ databases">
        <authorList>
            <person name="Varghese N."/>
            <person name="Submissions S."/>
        </authorList>
    </citation>
    <scope>NUCLEOTIDE SEQUENCE [LARGE SCALE GENOMIC DNA]</scope>
    <source>
        <strain evidence="4">DSM 8987</strain>
    </source>
</reference>
<dbReference type="Pfam" id="PF13439">
    <property type="entry name" value="Glyco_transf_4"/>
    <property type="match status" value="1"/>
</dbReference>
<name>A0A1G7BSQ8_9BACT</name>
<proteinExistence type="predicted"/>
<accession>A0A1G7BSQ8</accession>
<organism evidence="3 4">
    <name type="scientific">Desulfuromonas thiophila</name>
    <dbReference type="NCBI Taxonomy" id="57664"/>
    <lineage>
        <taxon>Bacteria</taxon>
        <taxon>Pseudomonadati</taxon>
        <taxon>Thermodesulfobacteriota</taxon>
        <taxon>Desulfuromonadia</taxon>
        <taxon>Desulfuromonadales</taxon>
        <taxon>Desulfuromonadaceae</taxon>
        <taxon>Desulfuromonas</taxon>
    </lineage>
</organism>
<keyword evidence="4" id="KW-1185">Reference proteome</keyword>
<sequence>MRLAFALFKYFPYGGLQRDCLKIAREAQRRGHQVQLFALEAQGELPADVPLTCLPVSARVNYRRYEQFAVALQQRLRQEPCDVLVGFNRMPGLDFYFAADPCFALRLRTRPFWYGWLPRSRSFLRAERAVYGRDSLTRILTLSTFEQPALRQIYGTAAERFYLLPPGVASDRLAPPDYDQRRAGFRRQLGLGPQQKLLLMVGSGFRIKGVDRALTALAALPQPLRQRCQLRILGRDNQRPFERLARQLGLAEQVQFLGGCDDVANFMFAADLLLHPAHREAAGMVLVEAIAARLPVLVTDSCGYSQHIADSAAGLVHRSPFDGRRFARELEQMLTSDPAIWQTAATTYLARTDLVGLAARAVDLIEQEA</sequence>
<dbReference type="STRING" id="57664.SAMN05661003_10731"/>
<dbReference type="PANTHER" id="PTHR12526:SF641">
    <property type="entry name" value="LIPOPOLYSACCHARIDE CORE BIOSYNTHESIS PROTEIN RFAG"/>
    <property type="match status" value="1"/>
</dbReference>
<dbReference type="Gene3D" id="3.40.50.2000">
    <property type="entry name" value="Glycogen Phosphorylase B"/>
    <property type="match status" value="2"/>
</dbReference>
<dbReference type="Pfam" id="PF00534">
    <property type="entry name" value="Glycos_transf_1"/>
    <property type="match status" value="1"/>
</dbReference>
<gene>
    <name evidence="3" type="ORF">SAMN05661003_10731</name>
</gene>
<evidence type="ECO:0000259" key="2">
    <source>
        <dbReference type="Pfam" id="PF13439"/>
    </source>
</evidence>
<dbReference type="RefSeq" id="WP_092078161.1">
    <property type="nucleotide sequence ID" value="NZ_FNAQ01000007.1"/>
</dbReference>
<dbReference type="GO" id="GO:0016757">
    <property type="term" value="F:glycosyltransferase activity"/>
    <property type="evidence" value="ECO:0007669"/>
    <property type="project" value="InterPro"/>
</dbReference>
<dbReference type="SUPFAM" id="SSF53756">
    <property type="entry name" value="UDP-Glycosyltransferase/glycogen phosphorylase"/>
    <property type="match status" value="1"/>
</dbReference>
<evidence type="ECO:0000259" key="1">
    <source>
        <dbReference type="Pfam" id="PF00534"/>
    </source>
</evidence>